<evidence type="ECO:0000256" key="5">
    <source>
        <dbReference type="ARBA" id="ARBA00023163"/>
    </source>
</evidence>
<organism evidence="7 8">
    <name type="scientific">Gimesia algae</name>
    <dbReference type="NCBI Taxonomy" id="2527971"/>
    <lineage>
        <taxon>Bacteria</taxon>
        <taxon>Pseudomonadati</taxon>
        <taxon>Planctomycetota</taxon>
        <taxon>Planctomycetia</taxon>
        <taxon>Planctomycetales</taxon>
        <taxon>Planctomycetaceae</taxon>
        <taxon>Gimesia</taxon>
    </lineage>
</organism>
<keyword evidence="5" id="KW-0804">Transcription</keyword>
<keyword evidence="8" id="KW-1185">Reference proteome</keyword>
<dbReference type="GO" id="GO:0003677">
    <property type="term" value="F:DNA binding"/>
    <property type="evidence" value="ECO:0007669"/>
    <property type="project" value="UniProtKB-KW"/>
</dbReference>
<dbReference type="Pfam" id="PF00155">
    <property type="entry name" value="Aminotran_1_2"/>
    <property type="match status" value="1"/>
</dbReference>
<dbReference type="CDD" id="cd07377">
    <property type="entry name" value="WHTH_GntR"/>
    <property type="match status" value="1"/>
</dbReference>
<dbReference type="GO" id="GO:0003700">
    <property type="term" value="F:DNA-binding transcription factor activity"/>
    <property type="evidence" value="ECO:0007669"/>
    <property type="project" value="InterPro"/>
</dbReference>
<name>A0A517VB75_9PLAN</name>
<dbReference type="Gene3D" id="3.40.640.10">
    <property type="entry name" value="Type I PLP-dependent aspartate aminotransferase-like (Major domain)"/>
    <property type="match status" value="1"/>
</dbReference>
<dbReference type="SUPFAM" id="SSF46785">
    <property type="entry name" value="Winged helix' DNA-binding domain"/>
    <property type="match status" value="1"/>
</dbReference>
<dbReference type="InterPro" id="IPR036388">
    <property type="entry name" value="WH-like_DNA-bd_sf"/>
</dbReference>
<keyword evidence="4" id="KW-0238">DNA-binding</keyword>
<sequence length="493" mass="55766">MSRRAKERFEFEAIFIEKSADVSQYQQLEDQIREGISSGKLTPGSRVPSSRKLSQMLGVSRNTVLTAYEQLISEGYLESESGSGTQVSLFPPEAFEFGNVSGTQTQEYDFKASLSTSGKLLDEYASWMPEFASQAEPFRPHLPAVKEFPRAAWNRLANEQARWSMRHLEQCDAQGYEPLRAAIAEYMGVSRGVSCSKEQVIITSGAQQGLNLVTQVLLEPRDEIWVEEPGNAPANQLLELLGFKIVPVPVDREGIDLTRVPARKKSPKLMYVTPGGQWPLAMTMSLNRRLELLAEAERQQSWIIEDDYNGEFRYTGRPHPALCSLDQRGRTIYMGSFSKLLFPAIRLGFLIVPEQLAGAFAYARWLNDRFSPPLMQMVLHRFIESGQFLKHIRQMRSLYHTRQTCLYDSLKSEFGDQLDLEPPESGMHLVVQGKTAKQDRALMDAARRAGLEFHPVHIYAREPKQARGLILGFAAFDEKSIRKAVRAWAAVLK</sequence>
<dbReference type="Pfam" id="PF00392">
    <property type="entry name" value="GntR"/>
    <property type="match status" value="1"/>
</dbReference>
<reference evidence="7 8" key="1">
    <citation type="submission" date="2019-02" db="EMBL/GenBank/DDBJ databases">
        <title>Deep-cultivation of Planctomycetes and their phenomic and genomic characterization uncovers novel biology.</title>
        <authorList>
            <person name="Wiegand S."/>
            <person name="Jogler M."/>
            <person name="Boedeker C."/>
            <person name="Pinto D."/>
            <person name="Vollmers J."/>
            <person name="Rivas-Marin E."/>
            <person name="Kohn T."/>
            <person name="Peeters S.H."/>
            <person name="Heuer A."/>
            <person name="Rast P."/>
            <person name="Oberbeckmann S."/>
            <person name="Bunk B."/>
            <person name="Jeske O."/>
            <person name="Meyerdierks A."/>
            <person name="Storesund J.E."/>
            <person name="Kallscheuer N."/>
            <person name="Luecker S."/>
            <person name="Lage O.M."/>
            <person name="Pohl T."/>
            <person name="Merkel B.J."/>
            <person name="Hornburger P."/>
            <person name="Mueller R.-W."/>
            <person name="Bruemmer F."/>
            <person name="Labrenz M."/>
            <person name="Spormann A.M."/>
            <person name="Op den Camp H."/>
            <person name="Overmann J."/>
            <person name="Amann R."/>
            <person name="Jetten M.S.M."/>
            <person name="Mascher T."/>
            <person name="Medema M.H."/>
            <person name="Devos D.P."/>
            <person name="Kaster A.-K."/>
            <person name="Ovreas L."/>
            <person name="Rohde M."/>
            <person name="Galperin M.Y."/>
            <person name="Jogler C."/>
        </authorList>
    </citation>
    <scope>NUCLEOTIDE SEQUENCE [LARGE SCALE GENOMIC DNA]</scope>
    <source>
        <strain evidence="7 8">Pan161</strain>
    </source>
</reference>
<dbReference type="PANTHER" id="PTHR46577:SF1">
    <property type="entry name" value="HTH-TYPE TRANSCRIPTIONAL REGULATORY PROTEIN GABR"/>
    <property type="match status" value="1"/>
</dbReference>
<keyword evidence="3" id="KW-0805">Transcription regulation</keyword>
<dbReference type="InterPro" id="IPR000524">
    <property type="entry name" value="Tscrpt_reg_HTH_GntR"/>
</dbReference>
<evidence type="ECO:0000256" key="2">
    <source>
        <dbReference type="ARBA" id="ARBA00022898"/>
    </source>
</evidence>
<evidence type="ECO:0000256" key="1">
    <source>
        <dbReference type="ARBA" id="ARBA00005384"/>
    </source>
</evidence>
<dbReference type="SUPFAM" id="SSF53383">
    <property type="entry name" value="PLP-dependent transferases"/>
    <property type="match status" value="1"/>
</dbReference>
<dbReference type="InterPro" id="IPR051446">
    <property type="entry name" value="HTH_trans_reg/aminotransferase"/>
</dbReference>
<dbReference type="PRINTS" id="PR00035">
    <property type="entry name" value="HTHGNTR"/>
</dbReference>
<dbReference type="EMBL" id="CP036343">
    <property type="protein sequence ID" value="QDT90261.1"/>
    <property type="molecule type" value="Genomic_DNA"/>
</dbReference>
<dbReference type="Gene3D" id="1.10.10.10">
    <property type="entry name" value="Winged helix-like DNA-binding domain superfamily/Winged helix DNA-binding domain"/>
    <property type="match status" value="1"/>
</dbReference>
<gene>
    <name evidence="7" type="primary">gabR</name>
    <name evidence="7" type="ORF">Pan161_19110</name>
</gene>
<comment type="similarity">
    <text evidence="1">In the C-terminal section; belongs to the class-I pyridoxal-phosphate-dependent aminotransferase family.</text>
</comment>
<feature type="domain" description="HTH gntR-type" evidence="6">
    <location>
        <begin position="22"/>
        <end position="90"/>
    </location>
</feature>
<keyword evidence="2" id="KW-0663">Pyridoxal phosphate</keyword>
<protein>
    <submittedName>
        <fullName evidence="7">HTH-type transcriptional regulatory protein GabR</fullName>
    </submittedName>
</protein>
<dbReference type="SMART" id="SM00345">
    <property type="entry name" value="HTH_GNTR"/>
    <property type="match status" value="1"/>
</dbReference>
<dbReference type="InterPro" id="IPR015424">
    <property type="entry name" value="PyrdxlP-dep_Trfase"/>
</dbReference>
<evidence type="ECO:0000313" key="8">
    <source>
        <dbReference type="Proteomes" id="UP000316855"/>
    </source>
</evidence>
<dbReference type="KEGG" id="gax:Pan161_19110"/>
<dbReference type="InterPro" id="IPR004839">
    <property type="entry name" value="Aminotransferase_I/II_large"/>
</dbReference>
<accession>A0A517VB75</accession>
<evidence type="ECO:0000259" key="6">
    <source>
        <dbReference type="PROSITE" id="PS50949"/>
    </source>
</evidence>
<dbReference type="PROSITE" id="PS50949">
    <property type="entry name" value="HTH_GNTR"/>
    <property type="match status" value="1"/>
</dbReference>
<dbReference type="OrthoDB" id="9808770at2"/>
<proteinExistence type="inferred from homology"/>
<dbReference type="RefSeq" id="WP_145226078.1">
    <property type="nucleotide sequence ID" value="NZ_CP036343.1"/>
</dbReference>
<dbReference type="PANTHER" id="PTHR46577">
    <property type="entry name" value="HTH-TYPE TRANSCRIPTIONAL REGULATORY PROTEIN GABR"/>
    <property type="match status" value="1"/>
</dbReference>
<dbReference type="InterPro" id="IPR036390">
    <property type="entry name" value="WH_DNA-bd_sf"/>
</dbReference>
<dbReference type="GO" id="GO:0030170">
    <property type="term" value="F:pyridoxal phosphate binding"/>
    <property type="evidence" value="ECO:0007669"/>
    <property type="project" value="InterPro"/>
</dbReference>
<dbReference type="AlphaFoldDB" id="A0A517VB75"/>
<dbReference type="CDD" id="cd00609">
    <property type="entry name" value="AAT_like"/>
    <property type="match status" value="1"/>
</dbReference>
<dbReference type="InterPro" id="IPR015421">
    <property type="entry name" value="PyrdxlP-dep_Trfase_major"/>
</dbReference>
<evidence type="ECO:0000313" key="7">
    <source>
        <dbReference type="EMBL" id="QDT90261.1"/>
    </source>
</evidence>
<evidence type="ECO:0000256" key="4">
    <source>
        <dbReference type="ARBA" id="ARBA00023125"/>
    </source>
</evidence>
<evidence type="ECO:0000256" key="3">
    <source>
        <dbReference type="ARBA" id="ARBA00023015"/>
    </source>
</evidence>
<dbReference type="Proteomes" id="UP000316855">
    <property type="component" value="Chromosome"/>
</dbReference>